<sequence>MAHVVANMDAQARIWIFWEENVHILKMNASDQFITLLVTSAFCKPFYLTVVLASCCVNERRKLWDYIIDHSTACSDPWLIGGDFNNYLGLHEKRGGKKNLSRSVMDFLACVSAEGIEDVGFTGSKFTWFNGREHNGIWIRIDKLFFNAIWAISCPPVHVQHLDRACSDHSPLLISSTTEERKGPSRFTFQHMWCSHDTFTKDSAAAWKMAPASTYPLINMAFKLQNMKKFYRRWNKETFGNVSQNLQQAEASFATAQKNFDDDPSHGNHAIFLLAKDRLDHVLSQEEKLWRQKSRIKWLKDGDNNTKFVHAYALNQKRKSRISKLYKADGTSVEEDDRIAAMFVEHFSKAFSSAPHQSYEESSGQLINKHKSSFYVPNSAIDSLVQKISRTTGFVRTKLPIKYLGISIYNGHQKPAHFANIISKTVSKLQGWKSNFLSSGGRLILIRHTLSALPIYTMNALSIPPTVNIPQPWLNALKQPSKGDADLNWNVMAPRIVRWLTPPQGRLKLNVDGAFNVTTNEAGGGGILRDHKGNMYCAFANCYKDLKSSLIAEALALRDGLLMCCNKGINDVQVETDSLNLLHIVTGQLLRPCDFAFILQEIAAIAKKVQAAIKYVMRNSSERVSKDCCAKDKSSES</sequence>
<dbReference type="EMBL" id="NMUH01003706">
    <property type="protein sequence ID" value="MQM06758.1"/>
    <property type="molecule type" value="Genomic_DNA"/>
</dbReference>
<dbReference type="SUPFAM" id="SSF53098">
    <property type="entry name" value="Ribonuclease H-like"/>
    <property type="match status" value="1"/>
</dbReference>
<dbReference type="InterPro" id="IPR036397">
    <property type="entry name" value="RNaseH_sf"/>
</dbReference>
<dbReference type="CDD" id="cd06222">
    <property type="entry name" value="RNase_H_like"/>
    <property type="match status" value="1"/>
</dbReference>
<evidence type="ECO:0008006" key="5">
    <source>
        <dbReference type="Google" id="ProtNLM"/>
    </source>
</evidence>
<proteinExistence type="predicted"/>
<comment type="caution">
    <text evidence="3">The sequence shown here is derived from an EMBL/GenBank/DDBJ whole genome shotgun (WGS) entry which is preliminary data.</text>
</comment>
<dbReference type="InterPro" id="IPR012337">
    <property type="entry name" value="RNaseH-like_sf"/>
</dbReference>
<feature type="domain" description="RNase H type-1" evidence="2">
    <location>
        <begin position="510"/>
        <end position="620"/>
    </location>
</feature>
<feature type="domain" description="Endonuclease/exonuclease/phosphatase" evidence="1">
    <location>
        <begin position="57"/>
        <end position="169"/>
    </location>
</feature>
<name>A0A843WJB7_COLES</name>
<accession>A0A843WJB7</accession>
<dbReference type="Pfam" id="PF13456">
    <property type="entry name" value="RVT_3"/>
    <property type="match status" value="1"/>
</dbReference>
<dbReference type="GO" id="GO:0004523">
    <property type="term" value="F:RNA-DNA hybrid ribonuclease activity"/>
    <property type="evidence" value="ECO:0007669"/>
    <property type="project" value="InterPro"/>
</dbReference>
<evidence type="ECO:0000259" key="2">
    <source>
        <dbReference type="Pfam" id="PF13456"/>
    </source>
</evidence>
<dbReference type="GO" id="GO:0003676">
    <property type="term" value="F:nucleic acid binding"/>
    <property type="evidence" value="ECO:0007669"/>
    <property type="project" value="InterPro"/>
</dbReference>
<organism evidence="3 4">
    <name type="scientific">Colocasia esculenta</name>
    <name type="common">Wild taro</name>
    <name type="synonym">Arum esculentum</name>
    <dbReference type="NCBI Taxonomy" id="4460"/>
    <lineage>
        <taxon>Eukaryota</taxon>
        <taxon>Viridiplantae</taxon>
        <taxon>Streptophyta</taxon>
        <taxon>Embryophyta</taxon>
        <taxon>Tracheophyta</taxon>
        <taxon>Spermatophyta</taxon>
        <taxon>Magnoliopsida</taxon>
        <taxon>Liliopsida</taxon>
        <taxon>Araceae</taxon>
        <taxon>Aroideae</taxon>
        <taxon>Colocasieae</taxon>
        <taxon>Colocasia</taxon>
    </lineage>
</organism>
<dbReference type="PANTHER" id="PTHR33710:SF71">
    <property type="entry name" value="ENDONUCLEASE_EXONUCLEASE_PHOSPHATASE DOMAIN-CONTAINING PROTEIN"/>
    <property type="match status" value="1"/>
</dbReference>
<dbReference type="Gene3D" id="3.60.10.10">
    <property type="entry name" value="Endonuclease/exonuclease/phosphatase"/>
    <property type="match status" value="1"/>
</dbReference>
<dbReference type="OrthoDB" id="685803at2759"/>
<dbReference type="PANTHER" id="PTHR33710">
    <property type="entry name" value="BNAC02G09200D PROTEIN"/>
    <property type="match status" value="1"/>
</dbReference>
<reference evidence="3" key="1">
    <citation type="submission" date="2017-07" db="EMBL/GenBank/DDBJ databases">
        <title>Taro Niue Genome Assembly and Annotation.</title>
        <authorList>
            <person name="Atibalentja N."/>
            <person name="Keating K."/>
            <person name="Fields C.J."/>
        </authorList>
    </citation>
    <scope>NUCLEOTIDE SEQUENCE</scope>
    <source>
        <strain evidence="3">Niue_2</strain>
        <tissue evidence="3">Leaf</tissue>
    </source>
</reference>
<evidence type="ECO:0000313" key="4">
    <source>
        <dbReference type="Proteomes" id="UP000652761"/>
    </source>
</evidence>
<dbReference type="InterPro" id="IPR044730">
    <property type="entry name" value="RNase_H-like_dom_plant"/>
</dbReference>
<evidence type="ECO:0000259" key="1">
    <source>
        <dbReference type="Pfam" id="PF03372"/>
    </source>
</evidence>
<gene>
    <name evidence="3" type="ORF">Taro_039590</name>
</gene>
<dbReference type="InterPro" id="IPR005135">
    <property type="entry name" value="Endo/exonuclease/phosphatase"/>
</dbReference>
<dbReference type="InterPro" id="IPR036691">
    <property type="entry name" value="Endo/exonu/phosph_ase_sf"/>
</dbReference>
<evidence type="ECO:0000313" key="3">
    <source>
        <dbReference type="EMBL" id="MQM06758.1"/>
    </source>
</evidence>
<dbReference type="Pfam" id="PF03372">
    <property type="entry name" value="Exo_endo_phos"/>
    <property type="match status" value="1"/>
</dbReference>
<dbReference type="Proteomes" id="UP000652761">
    <property type="component" value="Unassembled WGS sequence"/>
</dbReference>
<dbReference type="SUPFAM" id="SSF56219">
    <property type="entry name" value="DNase I-like"/>
    <property type="match status" value="1"/>
</dbReference>
<dbReference type="InterPro" id="IPR002156">
    <property type="entry name" value="RNaseH_domain"/>
</dbReference>
<protein>
    <recommendedName>
        <fullName evidence="5">RNase H type-1 domain-containing protein</fullName>
    </recommendedName>
</protein>
<keyword evidence="4" id="KW-1185">Reference proteome</keyword>
<dbReference type="Gene3D" id="3.30.420.10">
    <property type="entry name" value="Ribonuclease H-like superfamily/Ribonuclease H"/>
    <property type="match status" value="1"/>
</dbReference>
<dbReference type="AlphaFoldDB" id="A0A843WJB7"/>